<gene>
    <name evidence="2" type="ORF">E5676_scaffold313G002220</name>
    <name evidence="1" type="ORF">E6C27_scaffold154G001620</name>
</gene>
<accession>A0A5A7V7J2</accession>
<evidence type="ECO:0000313" key="2">
    <source>
        <dbReference type="EMBL" id="TYK26592.1"/>
    </source>
</evidence>
<name>A0A5A7V7J2_CUCMM</name>
<organism evidence="1 3">
    <name type="scientific">Cucumis melo var. makuwa</name>
    <name type="common">Oriental melon</name>
    <dbReference type="NCBI Taxonomy" id="1194695"/>
    <lineage>
        <taxon>Eukaryota</taxon>
        <taxon>Viridiplantae</taxon>
        <taxon>Streptophyta</taxon>
        <taxon>Embryophyta</taxon>
        <taxon>Tracheophyta</taxon>
        <taxon>Spermatophyta</taxon>
        <taxon>Magnoliopsida</taxon>
        <taxon>eudicotyledons</taxon>
        <taxon>Gunneridae</taxon>
        <taxon>Pentapetalae</taxon>
        <taxon>rosids</taxon>
        <taxon>fabids</taxon>
        <taxon>Cucurbitales</taxon>
        <taxon>Cucurbitaceae</taxon>
        <taxon>Benincaseae</taxon>
        <taxon>Cucumis</taxon>
    </lineage>
</organism>
<comment type="caution">
    <text evidence="1">The sequence shown here is derived from an EMBL/GenBank/DDBJ whole genome shotgun (WGS) entry which is preliminary data.</text>
</comment>
<evidence type="ECO:0000313" key="1">
    <source>
        <dbReference type="EMBL" id="KAA0062386.1"/>
    </source>
</evidence>
<reference evidence="3 4" key="1">
    <citation type="submission" date="2019-08" db="EMBL/GenBank/DDBJ databases">
        <title>Draft genome sequences of two oriental melons (Cucumis melo L. var makuwa).</title>
        <authorList>
            <person name="Kwon S.-Y."/>
        </authorList>
    </citation>
    <scope>NUCLEOTIDE SEQUENCE [LARGE SCALE GENOMIC DNA]</scope>
    <source>
        <strain evidence="4">cv. Chang Bougi</strain>
        <strain evidence="3">cv. SW 3</strain>
        <tissue evidence="1">Leaf</tissue>
    </source>
</reference>
<proteinExistence type="predicted"/>
<evidence type="ECO:0000313" key="3">
    <source>
        <dbReference type="Proteomes" id="UP000321393"/>
    </source>
</evidence>
<sequence>MGLQIARVRERASSWVLFYKTLMGSKGKGRGKLASDREGFIACHMGTQLCFRVYGTPHTTKVYKLYDVVGSTQHFHCLCHSRAHPALATATLLRNTLNVNNRI</sequence>
<dbReference type="EMBL" id="SSTE01004583">
    <property type="protein sequence ID" value="KAA0062386.1"/>
    <property type="molecule type" value="Genomic_DNA"/>
</dbReference>
<protein>
    <submittedName>
        <fullName evidence="1">Uncharacterized protein</fullName>
    </submittedName>
</protein>
<dbReference type="AlphaFoldDB" id="A0A5A7V7J2"/>
<dbReference type="Proteomes" id="UP000321947">
    <property type="component" value="Unassembled WGS sequence"/>
</dbReference>
<dbReference type="EMBL" id="SSTD01003373">
    <property type="protein sequence ID" value="TYK26592.1"/>
    <property type="molecule type" value="Genomic_DNA"/>
</dbReference>
<evidence type="ECO:0000313" key="4">
    <source>
        <dbReference type="Proteomes" id="UP000321947"/>
    </source>
</evidence>
<dbReference type="Proteomes" id="UP000321393">
    <property type="component" value="Unassembled WGS sequence"/>
</dbReference>